<evidence type="ECO:0000256" key="2">
    <source>
        <dbReference type="SAM" id="SignalP"/>
    </source>
</evidence>
<name>A0ABV7Z586_9DEIO</name>
<evidence type="ECO:0000256" key="1">
    <source>
        <dbReference type="SAM" id="MobiDB-lite"/>
    </source>
</evidence>
<feature type="chain" id="PRO_5046634389" evidence="2">
    <location>
        <begin position="22"/>
        <end position="279"/>
    </location>
</feature>
<feature type="signal peptide" evidence="2">
    <location>
        <begin position="1"/>
        <end position="21"/>
    </location>
</feature>
<feature type="compositionally biased region" description="Low complexity" evidence="1">
    <location>
        <begin position="147"/>
        <end position="164"/>
    </location>
</feature>
<dbReference type="Gene3D" id="1.10.101.10">
    <property type="entry name" value="PGBD-like superfamily/PGBD"/>
    <property type="match status" value="1"/>
</dbReference>
<evidence type="ECO:0000313" key="5">
    <source>
        <dbReference type="Proteomes" id="UP001595803"/>
    </source>
</evidence>
<dbReference type="SUPFAM" id="SSF47090">
    <property type="entry name" value="PGBD-like"/>
    <property type="match status" value="1"/>
</dbReference>
<feature type="region of interest" description="Disordered" evidence="1">
    <location>
        <begin position="132"/>
        <end position="189"/>
    </location>
</feature>
<accession>A0ABV7Z586</accession>
<dbReference type="InterPro" id="IPR036366">
    <property type="entry name" value="PGBDSf"/>
</dbReference>
<dbReference type="InterPro" id="IPR036365">
    <property type="entry name" value="PGBD-like_sf"/>
</dbReference>
<proteinExistence type="predicted"/>
<feature type="domain" description="Peptidoglycan binding-like" evidence="3">
    <location>
        <begin position="207"/>
        <end position="265"/>
    </location>
</feature>
<feature type="compositionally biased region" description="Pro residues" evidence="1">
    <location>
        <begin position="165"/>
        <end position="178"/>
    </location>
</feature>
<evidence type="ECO:0000313" key="4">
    <source>
        <dbReference type="EMBL" id="MFC3831431.1"/>
    </source>
</evidence>
<dbReference type="Pfam" id="PF01471">
    <property type="entry name" value="PG_binding_1"/>
    <property type="match status" value="1"/>
</dbReference>
<gene>
    <name evidence="4" type="ORF">ACFOSB_00965</name>
</gene>
<evidence type="ECO:0000259" key="3">
    <source>
        <dbReference type="Pfam" id="PF01471"/>
    </source>
</evidence>
<dbReference type="RefSeq" id="WP_322473107.1">
    <property type="nucleotide sequence ID" value="NZ_JBHRZG010000001.1"/>
</dbReference>
<dbReference type="InterPro" id="IPR002477">
    <property type="entry name" value="Peptidoglycan-bd-like"/>
</dbReference>
<protein>
    <submittedName>
        <fullName evidence="4">Peptidoglycan-binding domain-containing protein</fullName>
    </submittedName>
</protein>
<reference evidence="5" key="1">
    <citation type="journal article" date="2019" name="Int. J. Syst. Evol. Microbiol.">
        <title>The Global Catalogue of Microorganisms (GCM) 10K type strain sequencing project: providing services to taxonomists for standard genome sequencing and annotation.</title>
        <authorList>
            <consortium name="The Broad Institute Genomics Platform"/>
            <consortium name="The Broad Institute Genome Sequencing Center for Infectious Disease"/>
            <person name="Wu L."/>
            <person name="Ma J."/>
        </authorList>
    </citation>
    <scope>NUCLEOTIDE SEQUENCE [LARGE SCALE GENOMIC DNA]</scope>
    <source>
        <strain evidence="5">CCTCC AB 2017081</strain>
    </source>
</reference>
<dbReference type="EMBL" id="JBHRZG010000001">
    <property type="protein sequence ID" value="MFC3831431.1"/>
    <property type="molecule type" value="Genomic_DNA"/>
</dbReference>
<comment type="caution">
    <text evidence="4">The sequence shown here is derived from an EMBL/GenBank/DDBJ whole genome shotgun (WGS) entry which is preliminary data.</text>
</comment>
<organism evidence="4 5">
    <name type="scientific">Deinococcus rufus</name>
    <dbReference type="NCBI Taxonomy" id="2136097"/>
    <lineage>
        <taxon>Bacteria</taxon>
        <taxon>Thermotogati</taxon>
        <taxon>Deinococcota</taxon>
        <taxon>Deinococci</taxon>
        <taxon>Deinococcales</taxon>
        <taxon>Deinococcaceae</taxon>
        <taxon>Deinococcus</taxon>
    </lineage>
</organism>
<sequence>MRVPLALSALILLPLAGPARAVPVAADIERVAVRAAQVLDGVLRDCPASFVKIGSEAKRCVGVASTVEEVRVTLGAALSGDLYGVWRSRDGQVSVFNWTKTPAGYVYLRVQPDPDGRARTLVYVDVPPGSAPASGTQIGSVTLTPVPGSGPADAPATAGAVAPVPSTPPPASPAPATPTPTTSAPAAETAAPVPFRRVLGVATPRMNGSDVLAVQNRLISLMRPARPGRGDGWFGPVTAATVRAFQQSNGLPVTGRVDQATWNRLFSASARPYTPPSTP</sequence>
<dbReference type="Proteomes" id="UP001595803">
    <property type="component" value="Unassembled WGS sequence"/>
</dbReference>
<feature type="compositionally biased region" description="Polar residues" evidence="1">
    <location>
        <begin position="133"/>
        <end position="143"/>
    </location>
</feature>
<keyword evidence="5" id="KW-1185">Reference proteome</keyword>
<feature type="compositionally biased region" description="Low complexity" evidence="1">
    <location>
        <begin position="179"/>
        <end position="189"/>
    </location>
</feature>
<keyword evidence="2" id="KW-0732">Signal</keyword>